<dbReference type="PANTHER" id="PTHR33531">
    <property type="entry name" value="RUBRERYTHRIN SUBFAMILY"/>
    <property type="match status" value="1"/>
</dbReference>
<gene>
    <name evidence="1" type="ORF">SCFA_90007</name>
</gene>
<name>A0A485M5P0_9ZZZZ</name>
<dbReference type="SUPFAM" id="SSF47240">
    <property type="entry name" value="Ferritin-like"/>
    <property type="match status" value="1"/>
</dbReference>
<dbReference type="Gene3D" id="1.20.1260.10">
    <property type="match status" value="1"/>
</dbReference>
<reference evidence="1" key="1">
    <citation type="submission" date="2019-03" db="EMBL/GenBank/DDBJ databases">
        <authorList>
            <person name="Hao L."/>
        </authorList>
    </citation>
    <scope>NUCLEOTIDE SEQUENCE</scope>
</reference>
<dbReference type="PANTHER" id="PTHR33531:SF7">
    <property type="entry name" value="HYPOTHETICAL MEMBRANE PROTEIN, CONSERVED"/>
    <property type="match status" value="1"/>
</dbReference>
<proteinExistence type="predicted"/>
<sequence length="160" mass="17700">MQGTFNANEVFQMAIEIEKRGAAFYRAASDCYDDPKIKALLKGLSEMELEHEKEFASLRESMTQGSAYANGYDPDGVAAAYLGSLTSGEVFDRSLVFTGSETVEEVLRKGIEAEKNSIVLYTGLKGVVPDELGRDKVDRIIREEMKHLAVLAERLRSLKG</sequence>
<dbReference type="InterPro" id="IPR012347">
    <property type="entry name" value="Ferritin-like"/>
</dbReference>
<evidence type="ECO:0000313" key="1">
    <source>
        <dbReference type="EMBL" id="VFU18788.1"/>
    </source>
</evidence>
<dbReference type="InterPro" id="IPR009078">
    <property type="entry name" value="Ferritin-like_SF"/>
</dbReference>
<protein>
    <submittedName>
        <fullName evidence="1">Rubrerythrin</fullName>
    </submittedName>
</protein>
<organism evidence="1">
    <name type="scientific">anaerobic digester metagenome</name>
    <dbReference type="NCBI Taxonomy" id="1263854"/>
    <lineage>
        <taxon>unclassified sequences</taxon>
        <taxon>metagenomes</taxon>
        <taxon>ecological metagenomes</taxon>
    </lineage>
</organism>
<dbReference type="EMBL" id="CAADRM010000158">
    <property type="protein sequence ID" value="VFU18788.1"/>
    <property type="molecule type" value="Genomic_DNA"/>
</dbReference>
<dbReference type="AlphaFoldDB" id="A0A485M5P0"/>
<dbReference type="CDD" id="cd01045">
    <property type="entry name" value="Ferritin_like_AB"/>
    <property type="match status" value="1"/>
</dbReference>
<accession>A0A485M5P0</accession>